<protein>
    <submittedName>
        <fullName evidence="2">Mitochondrial import receptor subunit TOM20 isoform X1</fullName>
    </submittedName>
</protein>
<dbReference type="Proteomes" id="UP000790787">
    <property type="component" value="Chromosome 5"/>
</dbReference>
<gene>
    <name evidence="2" type="primary">LOC107781391</name>
</gene>
<name>A0AC58UJU9_TOBAC</name>
<organism evidence="1 2">
    <name type="scientific">Nicotiana tabacum</name>
    <name type="common">Common tobacco</name>
    <dbReference type="NCBI Taxonomy" id="4097"/>
    <lineage>
        <taxon>Eukaryota</taxon>
        <taxon>Viridiplantae</taxon>
        <taxon>Streptophyta</taxon>
        <taxon>Embryophyta</taxon>
        <taxon>Tracheophyta</taxon>
        <taxon>Spermatophyta</taxon>
        <taxon>Magnoliopsida</taxon>
        <taxon>eudicotyledons</taxon>
        <taxon>Gunneridae</taxon>
        <taxon>Pentapetalae</taxon>
        <taxon>asterids</taxon>
        <taxon>lamiids</taxon>
        <taxon>Solanales</taxon>
        <taxon>Solanaceae</taxon>
        <taxon>Nicotianoideae</taxon>
        <taxon>Nicotianeae</taxon>
        <taxon>Nicotiana</taxon>
    </lineage>
</organism>
<sequence length="264" mass="29453">MDMSVEIDIELLFQTRLNADAKYSLNPNDTENLTQWGMALLQLAQYGTLQDSKKMVKGLLDGGLLDGDVMFKCQPWAHGCCTEPLIFDSEALRAASSFHDAWINTHKKTAQLTVFHLEEAISKLEEIAKIDSRKHEALWHLGKAHSAEAFLTSDSIEALNNFEKADRYFQKALDEDPRNEMYRKSMETNVQAMLLHMKLQLGTVQQASGGSSTSFNAKSSAMKANHDLVYDVFGWVLLGAGIVAWLGMEKSQAHLCTPRTAIPS</sequence>
<keyword evidence="2" id="KW-0675">Receptor</keyword>
<evidence type="ECO:0000313" key="1">
    <source>
        <dbReference type="Proteomes" id="UP000790787"/>
    </source>
</evidence>
<evidence type="ECO:0000313" key="2">
    <source>
        <dbReference type="RefSeq" id="XP_075109772.1"/>
    </source>
</evidence>
<accession>A0AC58UJU9</accession>
<proteinExistence type="predicted"/>
<keyword evidence="1" id="KW-1185">Reference proteome</keyword>
<dbReference type="RefSeq" id="XP_075109772.1">
    <property type="nucleotide sequence ID" value="XM_075253671.1"/>
</dbReference>
<reference evidence="1" key="1">
    <citation type="journal article" date="2014" name="Nat. Commun.">
        <title>The tobacco genome sequence and its comparison with those of tomato and potato.</title>
        <authorList>
            <person name="Sierro N."/>
            <person name="Battey J.N."/>
            <person name="Ouadi S."/>
            <person name="Bakaher N."/>
            <person name="Bovet L."/>
            <person name="Willig A."/>
            <person name="Goepfert S."/>
            <person name="Peitsch M.C."/>
            <person name="Ivanov N.V."/>
        </authorList>
    </citation>
    <scope>NUCLEOTIDE SEQUENCE [LARGE SCALE GENOMIC DNA]</scope>
</reference>
<reference evidence="2" key="2">
    <citation type="submission" date="2025-08" db="UniProtKB">
        <authorList>
            <consortium name="RefSeq"/>
        </authorList>
    </citation>
    <scope>IDENTIFICATION</scope>
    <source>
        <tissue evidence="2">Leaf</tissue>
    </source>
</reference>